<name>A0ABT0L1N0_9GAMM</name>
<reference evidence="1 2" key="1">
    <citation type="submission" date="2022-01" db="EMBL/GenBank/DDBJ databases">
        <title>Whole genome-based taxonomy of the Shewanellaceae.</title>
        <authorList>
            <person name="Martin-Rodriguez A.J."/>
        </authorList>
    </citation>
    <scope>NUCLEOTIDE SEQUENCE [LARGE SCALE GENOMIC DNA]</scope>
    <source>
        <strain evidence="1 2">JCM 17801</strain>
    </source>
</reference>
<comment type="caution">
    <text evidence="1">The sequence shown here is derived from an EMBL/GenBank/DDBJ whole genome shotgun (WGS) entry which is preliminary data.</text>
</comment>
<evidence type="ECO:0000313" key="1">
    <source>
        <dbReference type="EMBL" id="MCL1117322.1"/>
    </source>
</evidence>
<sequence length="123" mass="14063">MVKANKSEQELTDFWTVFGRKVTSSANDPARRRKHLRVGLTKTSLFWILAGSSVPEFLLLRLSFIGGCNNTRANSELDKIGSECVFLSKNKQTQLNIQRRQIDYNWLQVQMIQRDAASTSVWA</sequence>
<evidence type="ECO:0000313" key="2">
    <source>
        <dbReference type="Proteomes" id="UP001203212"/>
    </source>
</evidence>
<gene>
    <name evidence="1" type="ORF">L2689_08720</name>
</gene>
<accession>A0ABT0L1N0</accession>
<dbReference type="Proteomes" id="UP001203212">
    <property type="component" value="Unassembled WGS sequence"/>
</dbReference>
<dbReference type="RefSeq" id="WP_188840650.1">
    <property type="nucleotide sequence ID" value="NZ_BMOT01000003.1"/>
</dbReference>
<protein>
    <submittedName>
        <fullName evidence="1">Uncharacterized protein</fullName>
    </submittedName>
</protein>
<dbReference type="EMBL" id="JAKILK010000003">
    <property type="protein sequence ID" value="MCL1117322.1"/>
    <property type="molecule type" value="Genomic_DNA"/>
</dbReference>
<proteinExistence type="predicted"/>
<organism evidence="1 2">
    <name type="scientific">Shewanella aestuarii</name>
    <dbReference type="NCBI Taxonomy" id="1028752"/>
    <lineage>
        <taxon>Bacteria</taxon>
        <taxon>Pseudomonadati</taxon>
        <taxon>Pseudomonadota</taxon>
        <taxon>Gammaproteobacteria</taxon>
        <taxon>Alteromonadales</taxon>
        <taxon>Shewanellaceae</taxon>
        <taxon>Shewanella</taxon>
    </lineage>
</organism>
<keyword evidence="2" id="KW-1185">Reference proteome</keyword>